<evidence type="ECO:0000313" key="1">
    <source>
        <dbReference type="EMBL" id="QEU11633.1"/>
    </source>
</evidence>
<sequence>MKETPFTTMLRAYGIDPTYLPDDVTVTNAPGGRGIWVETFCFDNEGLPLVDDLKGDTVTRNVFHPHP</sequence>
<organism evidence="1 2">
    <name type="scientific">Dermabacter vaginalis</name>
    <dbReference type="NCBI Taxonomy" id="1630135"/>
    <lineage>
        <taxon>Bacteria</taxon>
        <taxon>Bacillati</taxon>
        <taxon>Actinomycetota</taxon>
        <taxon>Actinomycetes</taxon>
        <taxon>Micrococcales</taxon>
        <taxon>Dermabacteraceae</taxon>
        <taxon>Dermabacter</taxon>
    </lineage>
</organism>
<dbReference type="Proteomes" id="UP000323865">
    <property type="component" value="Chromosome"/>
</dbReference>
<accession>A0ABX6A4A6</accession>
<evidence type="ECO:0000313" key="2">
    <source>
        <dbReference type="Proteomes" id="UP000323865"/>
    </source>
</evidence>
<keyword evidence="2" id="KW-1185">Reference proteome</keyword>
<dbReference type="EMBL" id="CP044108">
    <property type="protein sequence ID" value="QEU11633.1"/>
    <property type="molecule type" value="Genomic_DNA"/>
</dbReference>
<dbReference type="RefSeq" id="WP_150333020.1">
    <property type="nucleotide sequence ID" value="NZ_CP044108.1"/>
</dbReference>
<gene>
    <name evidence="1" type="ORF">FOB48_04545</name>
</gene>
<reference evidence="1 2" key="1">
    <citation type="submission" date="2019-09" db="EMBL/GenBank/DDBJ databases">
        <title>FDA dAtabase for Regulatory Grade micrObial Sequences (FDA-ARGOS): Supporting development and validation of Infectious Disease Dx tests.</title>
        <authorList>
            <person name="Sciortino C."/>
            <person name="Tallon L."/>
            <person name="Sadzewicz L."/>
            <person name="Vavikolanu K."/>
            <person name="Mehta A."/>
            <person name="Aluvathingal J."/>
            <person name="Nadendla S."/>
            <person name="Nandy P."/>
            <person name="Geyer C."/>
            <person name="Yan Y."/>
            <person name="Sichtig H."/>
        </authorList>
    </citation>
    <scope>NUCLEOTIDE SEQUENCE [LARGE SCALE GENOMIC DNA]</scope>
    <source>
        <strain evidence="1 2">FDAARGOS_640</strain>
    </source>
</reference>
<proteinExistence type="predicted"/>
<protein>
    <submittedName>
        <fullName evidence="1">Uncharacterized protein</fullName>
    </submittedName>
</protein>
<name>A0ABX6A4A6_9MICO</name>